<reference evidence="1" key="2">
    <citation type="submission" date="2024-06" db="EMBL/GenBank/DDBJ databases">
        <authorList>
            <person name="Deng Y."/>
        </authorList>
    </citation>
    <scope>NUCLEOTIDE SEQUENCE</scope>
    <source>
        <strain evidence="1">TCYB15</strain>
        <plasmid evidence="1">pZYJ01</plasmid>
    </source>
</reference>
<protein>
    <recommendedName>
        <fullName evidence="2">Mobilization protein</fullName>
    </recommendedName>
</protein>
<organism evidence="1">
    <name type="scientific">Sulfitobacter sp. TCYB15</name>
    <dbReference type="NCBI Taxonomy" id="3229275"/>
    <lineage>
        <taxon>Bacteria</taxon>
        <taxon>Pseudomonadati</taxon>
        <taxon>Pseudomonadota</taxon>
        <taxon>Alphaproteobacteria</taxon>
        <taxon>Rhodobacterales</taxon>
        <taxon>Roseobacteraceae</taxon>
        <taxon>Sulfitobacter</taxon>
    </lineage>
</organism>
<evidence type="ECO:0008006" key="2">
    <source>
        <dbReference type="Google" id="ProtNLM"/>
    </source>
</evidence>
<gene>
    <name evidence="1" type="ORF">ABM428_15760</name>
</gene>
<sequence length="114" mass="13164">MSRSKSNKVRHVTLRVTQDEREELTKRAAGRSLSDYIRGRVLSKQTRAPLQLLERETIRQLSKISDLIADYSPHVETHPTLKRREIIDFLGNVENELHTVRFSILRSGSDHGNC</sequence>
<dbReference type="KEGG" id="suly:ABM428_15760"/>
<proteinExistence type="predicted"/>
<geneLocation type="plasmid" evidence="1">
    <name>pZYJ01</name>
</geneLocation>
<dbReference type="InterPro" id="IPR053842">
    <property type="entry name" value="NikA-like"/>
</dbReference>
<reference evidence="1" key="1">
    <citation type="journal article" date="2020" name="Int. J. Syst. Evol. Microbiol.">
        <title>Notification of changes in taxonomic opinion previously published outside the IJSEM.</title>
        <authorList>
            <person name="Oren A."/>
            <person name="Garrity G."/>
        </authorList>
    </citation>
    <scope>NUCLEOTIDE SEQUENCE</scope>
    <source>
        <strain evidence="1">TCYB15</strain>
    </source>
</reference>
<dbReference type="Pfam" id="PF21983">
    <property type="entry name" value="NikA-like"/>
    <property type="match status" value="1"/>
</dbReference>
<dbReference type="RefSeq" id="WP_353628560.1">
    <property type="nucleotide sequence ID" value="NZ_CP159194.1"/>
</dbReference>
<dbReference type="AlphaFoldDB" id="A0AAU8C7F6"/>
<name>A0AAU8C7F6_9RHOB</name>
<dbReference type="EMBL" id="CP159194">
    <property type="protein sequence ID" value="XCF11969.1"/>
    <property type="molecule type" value="Genomic_DNA"/>
</dbReference>
<keyword evidence="1" id="KW-0614">Plasmid</keyword>
<accession>A0AAU8C7F6</accession>
<evidence type="ECO:0000313" key="1">
    <source>
        <dbReference type="EMBL" id="XCF11969.1"/>
    </source>
</evidence>